<feature type="transmembrane region" description="Helical" evidence="4">
    <location>
        <begin position="249"/>
        <end position="270"/>
    </location>
</feature>
<dbReference type="PANTHER" id="PTHR23534">
    <property type="entry name" value="MFS PERMEASE"/>
    <property type="match status" value="1"/>
</dbReference>
<dbReference type="InterPro" id="IPR036259">
    <property type="entry name" value="MFS_trans_sf"/>
</dbReference>
<dbReference type="InterPro" id="IPR011701">
    <property type="entry name" value="MFS"/>
</dbReference>
<dbReference type="Proteomes" id="UP001239782">
    <property type="component" value="Chromosome"/>
</dbReference>
<evidence type="ECO:0000313" key="7">
    <source>
        <dbReference type="Proteomes" id="UP001239782"/>
    </source>
</evidence>
<evidence type="ECO:0000313" key="6">
    <source>
        <dbReference type="EMBL" id="WMS86158.1"/>
    </source>
</evidence>
<dbReference type="Pfam" id="PF07690">
    <property type="entry name" value="MFS_1"/>
    <property type="match status" value="1"/>
</dbReference>
<keyword evidence="7" id="KW-1185">Reference proteome</keyword>
<keyword evidence="1 4" id="KW-0812">Transmembrane</keyword>
<feature type="transmembrane region" description="Helical" evidence="4">
    <location>
        <begin position="73"/>
        <end position="92"/>
    </location>
</feature>
<reference evidence="6 7" key="1">
    <citation type="submission" date="2023-08" db="EMBL/GenBank/DDBJ databases">
        <title>Pleionea litopenaei sp. nov., isolated from stomach of juvenile Litopenaeus vannamei.</title>
        <authorList>
            <person name="Rho A.M."/>
            <person name="Hwang C.Y."/>
        </authorList>
    </citation>
    <scope>NUCLEOTIDE SEQUENCE [LARGE SCALE GENOMIC DNA]</scope>
    <source>
        <strain evidence="6 7">HL-JVS1</strain>
    </source>
</reference>
<organism evidence="6 7">
    <name type="scientific">Pleionea litopenaei</name>
    <dbReference type="NCBI Taxonomy" id="3070815"/>
    <lineage>
        <taxon>Bacteria</taxon>
        <taxon>Pseudomonadati</taxon>
        <taxon>Pseudomonadota</taxon>
        <taxon>Gammaproteobacteria</taxon>
        <taxon>Oceanospirillales</taxon>
        <taxon>Pleioneaceae</taxon>
        <taxon>Pleionea</taxon>
    </lineage>
</organism>
<dbReference type="AlphaFoldDB" id="A0AA51RRF2"/>
<feature type="transmembrane region" description="Helical" evidence="4">
    <location>
        <begin position="277"/>
        <end position="295"/>
    </location>
</feature>
<gene>
    <name evidence="6" type="ORF">Q9312_13110</name>
</gene>
<feature type="transmembrane region" description="Helical" evidence="4">
    <location>
        <begin position="365"/>
        <end position="386"/>
    </location>
</feature>
<keyword evidence="3 4" id="KW-0472">Membrane</keyword>
<evidence type="ECO:0000259" key="5">
    <source>
        <dbReference type="PROSITE" id="PS50850"/>
    </source>
</evidence>
<feature type="transmembrane region" description="Helical" evidence="4">
    <location>
        <begin position="168"/>
        <end position="189"/>
    </location>
</feature>
<feature type="transmembrane region" description="Helical" evidence="4">
    <location>
        <begin position="9"/>
        <end position="33"/>
    </location>
</feature>
<evidence type="ECO:0000256" key="1">
    <source>
        <dbReference type="ARBA" id="ARBA00022692"/>
    </source>
</evidence>
<feature type="transmembrane region" description="Helical" evidence="4">
    <location>
        <begin position="98"/>
        <end position="115"/>
    </location>
</feature>
<evidence type="ECO:0000256" key="4">
    <source>
        <dbReference type="SAM" id="Phobius"/>
    </source>
</evidence>
<dbReference type="EMBL" id="CP133548">
    <property type="protein sequence ID" value="WMS86158.1"/>
    <property type="molecule type" value="Genomic_DNA"/>
</dbReference>
<dbReference type="KEGG" id="plei:Q9312_13110"/>
<dbReference type="PROSITE" id="PS50850">
    <property type="entry name" value="MFS"/>
    <property type="match status" value="1"/>
</dbReference>
<dbReference type="SUPFAM" id="SSF103473">
    <property type="entry name" value="MFS general substrate transporter"/>
    <property type="match status" value="1"/>
</dbReference>
<protein>
    <submittedName>
        <fullName evidence="6">MFS transporter</fullName>
    </submittedName>
</protein>
<feature type="domain" description="Major facilitator superfamily (MFS) profile" evidence="5">
    <location>
        <begin position="211"/>
        <end position="397"/>
    </location>
</feature>
<accession>A0AA51RRF2</accession>
<evidence type="ECO:0000256" key="2">
    <source>
        <dbReference type="ARBA" id="ARBA00022989"/>
    </source>
</evidence>
<evidence type="ECO:0000256" key="3">
    <source>
        <dbReference type="ARBA" id="ARBA00023136"/>
    </source>
</evidence>
<dbReference type="PANTHER" id="PTHR23534:SF1">
    <property type="entry name" value="MAJOR FACILITATOR SUPERFAMILY PROTEIN"/>
    <property type="match status" value="1"/>
</dbReference>
<dbReference type="GO" id="GO:0022857">
    <property type="term" value="F:transmembrane transporter activity"/>
    <property type="evidence" value="ECO:0007669"/>
    <property type="project" value="InterPro"/>
</dbReference>
<dbReference type="InterPro" id="IPR020846">
    <property type="entry name" value="MFS_dom"/>
</dbReference>
<dbReference type="RefSeq" id="WP_309201310.1">
    <property type="nucleotide sequence ID" value="NZ_CP133548.1"/>
</dbReference>
<feature type="transmembrane region" description="Helical" evidence="4">
    <location>
        <begin position="45"/>
        <end position="66"/>
    </location>
</feature>
<dbReference type="Gene3D" id="1.20.1250.20">
    <property type="entry name" value="MFS general substrate transporter like domains"/>
    <property type="match status" value="1"/>
</dbReference>
<feature type="transmembrane region" description="Helical" evidence="4">
    <location>
        <begin position="136"/>
        <end position="156"/>
    </location>
</feature>
<feature type="transmembrane region" description="Helical" evidence="4">
    <location>
        <begin position="337"/>
        <end position="359"/>
    </location>
</feature>
<feature type="transmembrane region" description="Helical" evidence="4">
    <location>
        <begin position="210"/>
        <end position="229"/>
    </location>
</feature>
<sequence length="397" mass="43383">MSQRLPAQVWLLTLCYALMLSGTSMLVLIAGIIGQQIAPSEALATLPIALAIIGLALNTLPAAFLMSRWGRKPIFLTYGIFGVITALIAAYAMHIESFTLFCFAALGIGSSAASVQQYRFAAIEQVTVEQIPKATSTILLGGIVAAFIGPELSLLGQSLLTMPYAGSFLLLSGIYLLGLLMLTLIKVPPLEQTDHQSPGRGLSTLFRQRTLLIAIAAAAVGYGIMSFIMTATPLSMHTHFHHSLQETKWVIQSHVAAMYLPSLISGVLIQRFGHSKMMFAGLFAYILCLLIAYQWQTFIGFWVALVLLGIGWNFLFVAGTALLATTYQSNERFKVQATNDFLVFGTQAIAALSSGWLLFQFKWQGILLLCFIPLALFVFTLILALFKERRIYANHSS</sequence>
<keyword evidence="2 4" id="KW-1133">Transmembrane helix</keyword>
<proteinExistence type="predicted"/>
<name>A0AA51RRF2_9GAMM</name>
<feature type="transmembrane region" description="Helical" evidence="4">
    <location>
        <begin position="301"/>
        <end position="325"/>
    </location>
</feature>